<proteinExistence type="predicted"/>
<reference evidence="1" key="2">
    <citation type="journal article" date="2015" name="Data Brief">
        <title>Shoot transcriptome of the giant reed, Arundo donax.</title>
        <authorList>
            <person name="Barrero R.A."/>
            <person name="Guerrero F.D."/>
            <person name="Moolhuijzen P."/>
            <person name="Goolsby J.A."/>
            <person name="Tidwell J."/>
            <person name="Bellgard S.E."/>
            <person name="Bellgard M.I."/>
        </authorList>
    </citation>
    <scope>NUCLEOTIDE SEQUENCE</scope>
    <source>
        <tissue evidence="1">Shoot tissue taken approximately 20 cm above the soil surface</tissue>
    </source>
</reference>
<dbReference type="EMBL" id="GBRH01215996">
    <property type="protein sequence ID" value="JAD81899.1"/>
    <property type="molecule type" value="Transcribed_RNA"/>
</dbReference>
<name>A0A0A9CZX9_ARUDO</name>
<sequence length="27" mass="3159">MARICSYSTNEQCIRDITTLLLLQEKD</sequence>
<evidence type="ECO:0000313" key="1">
    <source>
        <dbReference type="EMBL" id="JAD81899.1"/>
    </source>
</evidence>
<dbReference type="AlphaFoldDB" id="A0A0A9CZX9"/>
<accession>A0A0A9CZX9</accession>
<protein>
    <submittedName>
        <fullName evidence="1">Uncharacterized protein</fullName>
    </submittedName>
</protein>
<reference evidence="1" key="1">
    <citation type="submission" date="2014-09" db="EMBL/GenBank/DDBJ databases">
        <authorList>
            <person name="Magalhaes I.L.F."/>
            <person name="Oliveira U."/>
            <person name="Santos F.R."/>
            <person name="Vidigal T.H.D.A."/>
            <person name="Brescovit A.D."/>
            <person name="Santos A.J."/>
        </authorList>
    </citation>
    <scope>NUCLEOTIDE SEQUENCE</scope>
    <source>
        <tissue evidence="1">Shoot tissue taken approximately 20 cm above the soil surface</tissue>
    </source>
</reference>
<organism evidence="1">
    <name type="scientific">Arundo donax</name>
    <name type="common">Giant reed</name>
    <name type="synonym">Donax arundinaceus</name>
    <dbReference type="NCBI Taxonomy" id="35708"/>
    <lineage>
        <taxon>Eukaryota</taxon>
        <taxon>Viridiplantae</taxon>
        <taxon>Streptophyta</taxon>
        <taxon>Embryophyta</taxon>
        <taxon>Tracheophyta</taxon>
        <taxon>Spermatophyta</taxon>
        <taxon>Magnoliopsida</taxon>
        <taxon>Liliopsida</taxon>
        <taxon>Poales</taxon>
        <taxon>Poaceae</taxon>
        <taxon>PACMAD clade</taxon>
        <taxon>Arundinoideae</taxon>
        <taxon>Arundineae</taxon>
        <taxon>Arundo</taxon>
    </lineage>
</organism>